<feature type="region of interest" description="Disordered" evidence="1">
    <location>
        <begin position="339"/>
        <end position="371"/>
    </location>
</feature>
<feature type="transmembrane region" description="Helical" evidence="2">
    <location>
        <begin position="57"/>
        <end position="77"/>
    </location>
</feature>
<keyword evidence="4" id="KW-1185">Reference proteome</keyword>
<feature type="transmembrane region" description="Helical" evidence="2">
    <location>
        <begin position="161"/>
        <end position="181"/>
    </location>
</feature>
<evidence type="ECO:0000313" key="4">
    <source>
        <dbReference type="Proteomes" id="UP001209540"/>
    </source>
</evidence>
<dbReference type="AlphaFoldDB" id="A0AAD5JLF5"/>
<feature type="transmembrane region" description="Helical" evidence="2">
    <location>
        <begin position="20"/>
        <end position="45"/>
    </location>
</feature>
<evidence type="ECO:0000313" key="3">
    <source>
        <dbReference type="EMBL" id="KAI9243481.1"/>
    </source>
</evidence>
<protein>
    <recommendedName>
        <fullName evidence="5">G protein-coupled receptor</fullName>
    </recommendedName>
</protein>
<reference evidence="3" key="1">
    <citation type="journal article" date="2022" name="IScience">
        <title>Evolution of zygomycete secretomes and the origins of terrestrial fungal ecologies.</title>
        <authorList>
            <person name="Chang Y."/>
            <person name="Wang Y."/>
            <person name="Mondo S."/>
            <person name="Ahrendt S."/>
            <person name="Andreopoulos W."/>
            <person name="Barry K."/>
            <person name="Beard J."/>
            <person name="Benny G.L."/>
            <person name="Blankenship S."/>
            <person name="Bonito G."/>
            <person name="Cuomo C."/>
            <person name="Desiro A."/>
            <person name="Gervers K.A."/>
            <person name="Hundley H."/>
            <person name="Kuo A."/>
            <person name="LaButti K."/>
            <person name="Lang B.F."/>
            <person name="Lipzen A."/>
            <person name="O'Donnell K."/>
            <person name="Pangilinan J."/>
            <person name="Reynolds N."/>
            <person name="Sandor L."/>
            <person name="Smith M.E."/>
            <person name="Tsang A."/>
            <person name="Grigoriev I.V."/>
            <person name="Stajich J.E."/>
            <person name="Spatafora J.W."/>
        </authorList>
    </citation>
    <scope>NUCLEOTIDE SEQUENCE</scope>
    <source>
        <strain evidence="3">RSA 2281</strain>
    </source>
</reference>
<dbReference type="Proteomes" id="UP001209540">
    <property type="component" value="Unassembled WGS sequence"/>
</dbReference>
<feature type="region of interest" description="Disordered" evidence="1">
    <location>
        <begin position="296"/>
        <end position="324"/>
    </location>
</feature>
<proteinExistence type="predicted"/>
<dbReference type="EMBL" id="JAIXMP010000071">
    <property type="protein sequence ID" value="KAI9243481.1"/>
    <property type="molecule type" value="Genomic_DNA"/>
</dbReference>
<comment type="caution">
    <text evidence="3">The sequence shown here is derived from an EMBL/GenBank/DDBJ whole genome shotgun (WGS) entry which is preliminary data.</text>
</comment>
<evidence type="ECO:0000256" key="2">
    <source>
        <dbReference type="SAM" id="Phobius"/>
    </source>
</evidence>
<evidence type="ECO:0008006" key="5">
    <source>
        <dbReference type="Google" id="ProtNLM"/>
    </source>
</evidence>
<feature type="compositionally biased region" description="Polar residues" evidence="1">
    <location>
        <begin position="348"/>
        <end position="371"/>
    </location>
</feature>
<accession>A0AAD5JLF5</accession>
<name>A0AAD5JLF5_9FUNG</name>
<keyword evidence="2" id="KW-1133">Transmembrane helix</keyword>
<evidence type="ECO:0000256" key="1">
    <source>
        <dbReference type="SAM" id="MobiDB-lite"/>
    </source>
</evidence>
<feature type="transmembrane region" description="Helical" evidence="2">
    <location>
        <begin position="197"/>
        <end position="217"/>
    </location>
</feature>
<feature type="transmembrane region" description="Helical" evidence="2">
    <location>
        <begin position="108"/>
        <end position="130"/>
    </location>
</feature>
<sequence length="493" mass="56709">MSITIISIRDDSRSCLCLGVAFMFFSILCTGFLTVVGINLLIVFVLNVKASTYRLQFGYFSTVIIFGLGSIAVPTYISRHPCIRPKGYASCWFDIYFESSHCGDEVWIWHYSFLMFLVIVGFACSIIATIKLIREQYIKFGAILRHSPVERRQQSALIARVLFRCVLYPLIPFISNIWGFVSQTVVFKEGINTPYELAMFGVVFGSLEGVFITIIFFTDPTVTSILSEQFKQWYRRYVEEYQRITIAPYEPFDKQIYIDLIRNCNQCNFPEPLIHRAGGENDGDREHGREIYDEEEIYHKRRRRRQQQQQQQQTRSTGIKKRNTKSIPVRCVTMPLAMRRQSPEAPFSSRTSTLGGNNSPSSINTSPLNSPSTIYRLSSDDPHRLEQKRASPILTCDHLDSTKAYIPYRYPRCASFLHFIFCLFKPLHQKNTNDNIIHPQVETHLQHPVRLHVPDDEVYDFSDPALQPPGGDYTLLSPRVTPSLTPTFSTGQL</sequence>
<keyword evidence="2" id="KW-0812">Transmembrane</keyword>
<organism evidence="3 4">
    <name type="scientific">Phascolomyces articulosus</name>
    <dbReference type="NCBI Taxonomy" id="60185"/>
    <lineage>
        <taxon>Eukaryota</taxon>
        <taxon>Fungi</taxon>
        <taxon>Fungi incertae sedis</taxon>
        <taxon>Mucoromycota</taxon>
        <taxon>Mucoromycotina</taxon>
        <taxon>Mucoromycetes</taxon>
        <taxon>Mucorales</taxon>
        <taxon>Lichtheimiaceae</taxon>
        <taxon>Phascolomyces</taxon>
    </lineage>
</organism>
<reference evidence="3" key="2">
    <citation type="submission" date="2023-02" db="EMBL/GenBank/DDBJ databases">
        <authorList>
            <consortium name="DOE Joint Genome Institute"/>
            <person name="Mondo S.J."/>
            <person name="Chang Y."/>
            <person name="Wang Y."/>
            <person name="Ahrendt S."/>
            <person name="Andreopoulos W."/>
            <person name="Barry K."/>
            <person name="Beard J."/>
            <person name="Benny G.L."/>
            <person name="Blankenship S."/>
            <person name="Bonito G."/>
            <person name="Cuomo C."/>
            <person name="Desiro A."/>
            <person name="Gervers K.A."/>
            <person name="Hundley H."/>
            <person name="Kuo A."/>
            <person name="LaButti K."/>
            <person name="Lang B.F."/>
            <person name="Lipzen A."/>
            <person name="O'Donnell K."/>
            <person name="Pangilinan J."/>
            <person name="Reynolds N."/>
            <person name="Sandor L."/>
            <person name="Smith M.W."/>
            <person name="Tsang A."/>
            <person name="Grigoriev I.V."/>
            <person name="Stajich J.E."/>
            <person name="Spatafora J.W."/>
        </authorList>
    </citation>
    <scope>NUCLEOTIDE SEQUENCE</scope>
    <source>
        <strain evidence="3">RSA 2281</strain>
    </source>
</reference>
<keyword evidence="2" id="KW-0472">Membrane</keyword>
<gene>
    <name evidence="3" type="ORF">BDA99DRAFT_566631</name>
</gene>